<accession>A0A5J4VHH2</accession>
<dbReference type="Proteomes" id="UP000324800">
    <property type="component" value="Unassembled WGS sequence"/>
</dbReference>
<evidence type="ECO:0000256" key="1">
    <source>
        <dbReference type="SAM" id="MobiDB-lite"/>
    </source>
</evidence>
<evidence type="ECO:0000313" key="3">
    <source>
        <dbReference type="Proteomes" id="UP000324800"/>
    </source>
</evidence>
<comment type="caution">
    <text evidence="2">The sequence shown here is derived from an EMBL/GenBank/DDBJ whole genome shotgun (WGS) entry which is preliminary data.</text>
</comment>
<feature type="compositionally biased region" description="Basic and acidic residues" evidence="1">
    <location>
        <begin position="131"/>
        <end position="158"/>
    </location>
</feature>
<proteinExistence type="predicted"/>
<feature type="region of interest" description="Disordered" evidence="1">
    <location>
        <begin position="131"/>
        <end position="168"/>
    </location>
</feature>
<protein>
    <submittedName>
        <fullName evidence="2">Uncharacterized protein</fullName>
    </submittedName>
</protein>
<organism evidence="2 3">
    <name type="scientific">Streblomastix strix</name>
    <dbReference type="NCBI Taxonomy" id="222440"/>
    <lineage>
        <taxon>Eukaryota</taxon>
        <taxon>Metamonada</taxon>
        <taxon>Preaxostyla</taxon>
        <taxon>Oxymonadida</taxon>
        <taxon>Streblomastigidae</taxon>
        <taxon>Streblomastix</taxon>
    </lineage>
</organism>
<reference evidence="2 3" key="1">
    <citation type="submission" date="2019-03" db="EMBL/GenBank/DDBJ databases">
        <title>Single cell metagenomics reveals metabolic interactions within the superorganism composed of flagellate Streblomastix strix and complex community of Bacteroidetes bacteria on its surface.</title>
        <authorList>
            <person name="Treitli S.C."/>
            <person name="Kolisko M."/>
            <person name="Husnik F."/>
            <person name="Keeling P."/>
            <person name="Hampl V."/>
        </authorList>
    </citation>
    <scope>NUCLEOTIDE SEQUENCE [LARGE SCALE GENOMIC DNA]</scope>
    <source>
        <strain evidence="2">ST1C</strain>
    </source>
</reference>
<gene>
    <name evidence="2" type="ORF">EZS28_022678</name>
</gene>
<dbReference type="EMBL" id="SNRW01007123">
    <property type="protein sequence ID" value="KAA6381796.1"/>
    <property type="molecule type" value="Genomic_DNA"/>
</dbReference>
<sequence length="222" mass="25279">MQPHIQSIGQNVLPPSQPLTLQELADILTSSPQTQLPSLIPSIHRDNVQFMNSFGSESDIQHGKQENNNSEQIAIVEEDGTLIRFENEMDNENDDPLMYIADGDVIDDDEEALEESKMISDLLHHIDIKKSKDQQKDIGNRKAEPEKEKEKEKEKELEQTENPNIKLNSQIATQNVARNQINSQLVSDEDLNSFLLGQEFTKEQEEILDQILKNDSPNFGME</sequence>
<evidence type="ECO:0000313" key="2">
    <source>
        <dbReference type="EMBL" id="KAA6381796.1"/>
    </source>
</evidence>
<name>A0A5J4VHH2_9EUKA</name>
<dbReference type="AlphaFoldDB" id="A0A5J4VHH2"/>